<accession>A0ABQ4DTI7</accession>
<reference evidence="8 9" key="1">
    <citation type="submission" date="2021-01" db="EMBL/GenBank/DDBJ databases">
        <title>Whole genome shotgun sequence of Plantactinospora endophytica NBRC 110450.</title>
        <authorList>
            <person name="Komaki H."/>
            <person name="Tamura T."/>
        </authorList>
    </citation>
    <scope>NUCLEOTIDE SEQUENCE [LARGE SCALE GENOMIC DNA]</scope>
    <source>
        <strain evidence="8 9">NBRC 110450</strain>
    </source>
</reference>
<evidence type="ECO:0000256" key="3">
    <source>
        <dbReference type="ARBA" id="ARBA00022692"/>
    </source>
</evidence>
<evidence type="ECO:0000313" key="8">
    <source>
        <dbReference type="EMBL" id="GIG85744.1"/>
    </source>
</evidence>
<feature type="transmembrane region" description="Helical" evidence="6">
    <location>
        <begin position="154"/>
        <end position="170"/>
    </location>
</feature>
<evidence type="ECO:0000259" key="7">
    <source>
        <dbReference type="Pfam" id="PF04138"/>
    </source>
</evidence>
<feature type="transmembrane region" description="Helical" evidence="6">
    <location>
        <begin position="48"/>
        <end position="70"/>
    </location>
</feature>
<feature type="domain" description="GtrA/DPMS transmembrane" evidence="7">
    <location>
        <begin position="50"/>
        <end position="177"/>
    </location>
</feature>
<keyword evidence="3 6" id="KW-0812">Transmembrane</keyword>
<dbReference type="EMBL" id="BONW01000002">
    <property type="protein sequence ID" value="GIG85744.1"/>
    <property type="molecule type" value="Genomic_DNA"/>
</dbReference>
<name>A0ABQ4DTI7_9ACTN</name>
<dbReference type="Pfam" id="PF04138">
    <property type="entry name" value="GtrA_DPMS_TM"/>
    <property type="match status" value="1"/>
</dbReference>
<dbReference type="PANTHER" id="PTHR38459">
    <property type="entry name" value="PROPHAGE BACTOPRENOL-LINKED GLUCOSE TRANSLOCASE HOMOLOG"/>
    <property type="match status" value="1"/>
</dbReference>
<comment type="caution">
    <text evidence="8">The sequence shown here is derived from an EMBL/GenBank/DDBJ whole genome shotgun (WGS) entry which is preliminary data.</text>
</comment>
<feature type="transmembrane region" description="Helical" evidence="6">
    <location>
        <begin position="82"/>
        <end position="101"/>
    </location>
</feature>
<gene>
    <name evidence="8" type="ORF">Pen02_06800</name>
</gene>
<keyword evidence="4 6" id="KW-1133">Transmembrane helix</keyword>
<comment type="subcellular location">
    <subcellularLocation>
        <location evidence="1">Membrane</location>
        <topology evidence="1">Multi-pass membrane protein</topology>
    </subcellularLocation>
</comment>
<keyword evidence="5 6" id="KW-0472">Membrane</keyword>
<evidence type="ECO:0000256" key="1">
    <source>
        <dbReference type="ARBA" id="ARBA00004141"/>
    </source>
</evidence>
<dbReference type="InterPro" id="IPR007267">
    <property type="entry name" value="GtrA_DPMS_TM"/>
</dbReference>
<feature type="transmembrane region" description="Helical" evidence="6">
    <location>
        <begin position="113"/>
        <end position="134"/>
    </location>
</feature>
<protein>
    <recommendedName>
        <fullName evidence="7">GtrA/DPMS transmembrane domain-containing protein</fullName>
    </recommendedName>
</protein>
<organism evidence="8 9">
    <name type="scientific">Plantactinospora endophytica</name>
    <dbReference type="NCBI Taxonomy" id="673535"/>
    <lineage>
        <taxon>Bacteria</taxon>
        <taxon>Bacillati</taxon>
        <taxon>Actinomycetota</taxon>
        <taxon>Actinomycetes</taxon>
        <taxon>Micromonosporales</taxon>
        <taxon>Micromonosporaceae</taxon>
        <taxon>Plantactinospora</taxon>
    </lineage>
</organism>
<proteinExistence type="inferred from homology"/>
<evidence type="ECO:0000256" key="5">
    <source>
        <dbReference type="ARBA" id="ARBA00023136"/>
    </source>
</evidence>
<evidence type="ECO:0000313" key="9">
    <source>
        <dbReference type="Proteomes" id="UP000646749"/>
    </source>
</evidence>
<keyword evidence="9" id="KW-1185">Reference proteome</keyword>
<dbReference type="InterPro" id="IPR051401">
    <property type="entry name" value="GtrA_CellWall_Glycosyl"/>
</dbReference>
<evidence type="ECO:0000256" key="4">
    <source>
        <dbReference type="ARBA" id="ARBA00022989"/>
    </source>
</evidence>
<evidence type="ECO:0000256" key="2">
    <source>
        <dbReference type="ARBA" id="ARBA00009399"/>
    </source>
</evidence>
<comment type="similarity">
    <text evidence="2">Belongs to the GtrA family.</text>
</comment>
<dbReference type="Proteomes" id="UP000646749">
    <property type="component" value="Unassembled WGS sequence"/>
</dbReference>
<sequence length="196" mass="21571">MRPVRATGNRYAQAVFETATGEQPSPPGARRGMIRTLLDRFGHLIHELGKFGTVGGVAFAVDFALFNYANASLGWETLTAKTFSTVIAATVAFVGNRFWTWRHRERSGMAREYSLYFFFNAVGLGIGLACLAISHYGLGSIWPGVFKSLVADNIAANFVGAALGTFFRFWSYRRFVFVGPASSDAPDVITQSHKRQ</sequence>
<dbReference type="PANTHER" id="PTHR38459:SF1">
    <property type="entry name" value="PROPHAGE BACTOPRENOL-LINKED GLUCOSE TRANSLOCASE HOMOLOG"/>
    <property type="match status" value="1"/>
</dbReference>
<evidence type="ECO:0000256" key="6">
    <source>
        <dbReference type="SAM" id="Phobius"/>
    </source>
</evidence>